<sequence>MTHLGFSPNGLWLITASLDGNIRIWNAMDWQLLGDFPVHYVPIPHDLTGGIAISPDSSTVLSWTDYSPNPGFVSLELNSGNQERLSLSGCGILVFSPNGKILASGDSCTENTNSNIVLYEGDSDGDGILDSKDSCPNTELNAEVNSDGCSSNQVDSDGDGVYDYQDQCADTVDGATVDNIGCAMTQLDSDADGISDATDQCLNTPNGESVGLNGCSSSQVDSDGDGIYDSNDDCPSTPDGSSVEANGCATSGDDVVDIDSDSDGVRDSVDQCSNTDSGVIVGSSGCETEGDVQGTSNEELSDDEYAFIGCLVLIGIIAAIAFVVRSVNTSPRTSIYDHGYTHFDQGGTGVEMQSVMDELEQQRAQAQMEAQSLKLQLNEQSVSASKMATIQAELANLLQRVEDSEHAKRQMEQDMEEMRKKGDNSLLMQDSVTMGDNLVGSTKIGSQTVIGSDPESMAKAFKIIQDNQPKREGLVTRFLRWLLG</sequence>
<protein>
    <submittedName>
        <fullName evidence="5">OmpA-OmpF porin, OOP family protein (TC.OOP)</fullName>
    </submittedName>
</protein>
<name>A0A075HUW3_9EURY</name>
<feature type="transmembrane region" description="Helical" evidence="4">
    <location>
        <begin position="305"/>
        <end position="324"/>
    </location>
</feature>
<dbReference type="GO" id="GO:0007155">
    <property type="term" value="P:cell adhesion"/>
    <property type="evidence" value="ECO:0007669"/>
    <property type="project" value="InterPro"/>
</dbReference>
<dbReference type="AlphaFoldDB" id="A0A075HUW3"/>
<dbReference type="Gene3D" id="4.10.1080.10">
    <property type="entry name" value="TSP type-3 repeat"/>
    <property type="match status" value="2"/>
</dbReference>
<evidence type="ECO:0000256" key="4">
    <source>
        <dbReference type="SAM" id="Phobius"/>
    </source>
</evidence>
<organism evidence="5">
    <name type="scientific">uncultured marine group II/III euryarchaeote KM3_88_E02</name>
    <dbReference type="NCBI Taxonomy" id="1456536"/>
    <lineage>
        <taxon>Archaea</taxon>
        <taxon>Methanobacteriati</taxon>
        <taxon>Methanobacteriota</taxon>
        <taxon>environmental samples</taxon>
    </lineage>
</organism>
<evidence type="ECO:0000256" key="3">
    <source>
        <dbReference type="SAM" id="MobiDB-lite"/>
    </source>
</evidence>
<dbReference type="EMBL" id="KF901156">
    <property type="protein sequence ID" value="AIF20146.1"/>
    <property type="molecule type" value="Genomic_DNA"/>
</dbReference>
<keyword evidence="4" id="KW-0812">Transmembrane</keyword>
<dbReference type="InterPro" id="IPR028974">
    <property type="entry name" value="TSP_type-3_rpt"/>
</dbReference>
<proteinExistence type="predicted"/>
<dbReference type="InterPro" id="IPR015943">
    <property type="entry name" value="WD40/YVTN_repeat-like_dom_sf"/>
</dbReference>
<dbReference type="PROSITE" id="PS50082">
    <property type="entry name" value="WD_REPEATS_2"/>
    <property type="match status" value="1"/>
</dbReference>
<accession>A0A075HUW3</accession>
<dbReference type="InterPro" id="IPR001680">
    <property type="entry name" value="WD40_rpt"/>
</dbReference>
<dbReference type="Gene3D" id="2.130.10.10">
    <property type="entry name" value="YVTN repeat-like/Quinoprotein amine dehydrogenase"/>
    <property type="match status" value="1"/>
</dbReference>
<gene>
    <name evidence="5" type="primary">TC.OOP</name>
</gene>
<evidence type="ECO:0000256" key="2">
    <source>
        <dbReference type="SAM" id="Coils"/>
    </source>
</evidence>
<keyword evidence="4" id="KW-1133">Transmembrane helix</keyword>
<dbReference type="InterPro" id="IPR003367">
    <property type="entry name" value="Thrombospondin_3-like_rpt"/>
</dbReference>
<keyword evidence="2" id="KW-0175">Coiled coil</keyword>
<keyword evidence="4" id="KW-0472">Membrane</keyword>
<dbReference type="InterPro" id="IPR036322">
    <property type="entry name" value="WD40_repeat_dom_sf"/>
</dbReference>
<dbReference type="SUPFAM" id="SSF50978">
    <property type="entry name" value="WD40 repeat-like"/>
    <property type="match status" value="1"/>
</dbReference>
<dbReference type="Pfam" id="PF02412">
    <property type="entry name" value="TSP_3"/>
    <property type="match status" value="2"/>
</dbReference>
<dbReference type="GO" id="GO:0005509">
    <property type="term" value="F:calcium ion binding"/>
    <property type="evidence" value="ECO:0007669"/>
    <property type="project" value="InterPro"/>
</dbReference>
<feature type="coiled-coil region" evidence="2">
    <location>
        <begin position="349"/>
        <end position="421"/>
    </location>
</feature>
<dbReference type="SUPFAM" id="SSF103647">
    <property type="entry name" value="TSP type-3 repeat"/>
    <property type="match status" value="2"/>
</dbReference>
<keyword evidence="1" id="KW-0732">Signal</keyword>
<dbReference type="PROSITE" id="PS50294">
    <property type="entry name" value="WD_REPEATS_REGION"/>
    <property type="match status" value="1"/>
</dbReference>
<feature type="compositionally biased region" description="Acidic residues" evidence="3">
    <location>
        <begin position="222"/>
        <end position="232"/>
    </location>
</feature>
<dbReference type="Pfam" id="PF00400">
    <property type="entry name" value="WD40"/>
    <property type="match status" value="1"/>
</dbReference>
<evidence type="ECO:0000313" key="5">
    <source>
        <dbReference type="EMBL" id="AIF20146.1"/>
    </source>
</evidence>
<reference evidence="5" key="1">
    <citation type="journal article" date="2014" name="Genome Biol. Evol.">
        <title>Pangenome evidence for extensive interdomain horizontal transfer affecting lineage core and shell genes in uncultured planktonic thaumarchaeota and euryarchaeota.</title>
        <authorList>
            <person name="Deschamps P."/>
            <person name="Zivanovic Y."/>
            <person name="Moreira D."/>
            <person name="Rodriguez-Valera F."/>
            <person name="Lopez-Garcia P."/>
        </authorList>
    </citation>
    <scope>NUCLEOTIDE SEQUENCE</scope>
</reference>
<evidence type="ECO:0000256" key="1">
    <source>
        <dbReference type="ARBA" id="ARBA00022729"/>
    </source>
</evidence>
<feature type="region of interest" description="Disordered" evidence="3">
    <location>
        <begin position="212"/>
        <end position="252"/>
    </location>
</feature>